<gene>
    <name evidence="1" type="ORF">PGB27_02335</name>
</gene>
<sequence length="127" mass="13996">MSERDTFEYALLRVVPDIERGELVNVGVLLYCRHREHLAARTDLDPDRVRALAPHADLDAVRDAVAAWERAVRGEGPAAVLSAGERFRWLTAPRSTVLQPGPVHTGLTADPEAEIDRLAARLVRAPS</sequence>
<reference evidence="1 2" key="1">
    <citation type="submission" date="2023-02" db="EMBL/GenBank/DDBJ databases">
        <title>Genome sequencing required for Actinomycetospora new species description.</title>
        <authorList>
            <person name="Saimee Y."/>
            <person name="Duangmal K."/>
        </authorList>
    </citation>
    <scope>NUCLEOTIDE SEQUENCE [LARGE SCALE GENOMIC DNA]</scope>
    <source>
        <strain evidence="1 2">DW7H6</strain>
    </source>
</reference>
<dbReference type="Pfam" id="PF11236">
    <property type="entry name" value="DUF3037"/>
    <property type="match status" value="1"/>
</dbReference>
<name>A0ABT5SND1_9PSEU</name>
<organism evidence="1 2">
    <name type="scientific">Actinomycetospora lemnae</name>
    <dbReference type="NCBI Taxonomy" id="3019891"/>
    <lineage>
        <taxon>Bacteria</taxon>
        <taxon>Bacillati</taxon>
        <taxon>Actinomycetota</taxon>
        <taxon>Actinomycetes</taxon>
        <taxon>Pseudonocardiales</taxon>
        <taxon>Pseudonocardiaceae</taxon>
        <taxon>Actinomycetospora</taxon>
    </lineage>
</organism>
<dbReference type="EMBL" id="JAQZAO010000001">
    <property type="protein sequence ID" value="MDD7964176.1"/>
    <property type="molecule type" value="Genomic_DNA"/>
</dbReference>
<proteinExistence type="predicted"/>
<protein>
    <submittedName>
        <fullName evidence="1">DUF3037 domain-containing protein</fullName>
    </submittedName>
</protein>
<dbReference type="Proteomes" id="UP001300763">
    <property type="component" value="Unassembled WGS sequence"/>
</dbReference>
<comment type="caution">
    <text evidence="1">The sequence shown here is derived from an EMBL/GenBank/DDBJ whole genome shotgun (WGS) entry which is preliminary data.</text>
</comment>
<evidence type="ECO:0000313" key="1">
    <source>
        <dbReference type="EMBL" id="MDD7964176.1"/>
    </source>
</evidence>
<dbReference type="RefSeq" id="WP_274198719.1">
    <property type="nucleotide sequence ID" value="NZ_JAQZAO010000001.1"/>
</dbReference>
<dbReference type="InterPro" id="IPR021398">
    <property type="entry name" value="DUF3037"/>
</dbReference>
<keyword evidence="2" id="KW-1185">Reference proteome</keyword>
<evidence type="ECO:0000313" key="2">
    <source>
        <dbReference type="Proteomes" id="UP001300763"/>
    </source>
</evidence>
<accession>A0ABT5SND1</accession>